<dbReference type="EMBL" id="JAVTLL010000003">
    <property type="protein sequence ID" value="MDT7840156.1"/>
    <property type="molecule type" value="Genomic_DNA"/>
</dbReference>
<sequence>MVDVGRDPDTGKRKQLTRTFATLREAKVA</sequence>
<dbReference type="RefSeq" id="WP_314198644.1">
    <property type="nucleotide sequence ID" value="NZ_JAVTLL010000003.1"/>
</dbReference>
<feature type="domain" description="AP2-like integrase N-terminal" evidence="1">
    <location>
        <begin position="2"/>
        <end position="27"/>
    </location>
</feature>
<protein>
    <submittedName>
        <fullName evidence="2">Arm DNA-binding domain-containing protein</fullName>
    </submittedName>
</protein>
<proteinExistence type="predicted"/>
<reference evidence="3" key="1">
    <citation type="submission" date="2023-07" db="EMBL/GenBank/DDBJ databases">
        <title>Draft genome sequence of the endophytic actinobacterium Streptomyces justiciae WPN32, a potential antibiotic producer.</title>
        <authorList>
            <person name="Yasawong M."/>
            <person name="Pana W."/>
            <person name="Ganta P."/>
            <person name="Santapan N."/>
            <person name="Songngamsuk T."/>
            <person name="Phatcharaharikarn M."/>
            <person name="Kerdtoob S."/>
            <person name="Nantapong N."/>
        </authorList>
    </citation>
    <scope>NUCLEOTIDE SEQUENCE [LARGE SCALE GENOMIC DNA]</scope>
    <source>
        <strain evidence="3">WPN32</strain>
    </source>
</reference>
<gene>
    <name evidence="2" type="ORF">RQC66_05370</name>
</gene>
<keyword evidence="2" id="KW-0238">DNA-binding</keyword>
<evidence type="ECO:0000313" key="3">
    <source>
        <dbReference type="Proteomes" id="UP001257948"/>
    </source>
</evidence>
<organism evidence="2 3">
    <name type="scientific">Streptomyces justiciae</name>
    <dbReference type="NCBI Taxonomy" id="2780140"/>
    <lineage>
        <taxon>Bacteria</taxon>
        <taxon>Bacillati</taxon>
        <taxon>Actinomycetota</taxon>
        <taxon>Actinomycetes</taxon>
        <taxon>Kitasatosporales</taxon>
        <taxon>Streptomycetaceae</taxon>
        <taxon>Streptomyces</taxon>
    </lineage>
</organism>
<comment type="caution">
    <text evidence="2">The sequence shown here is derived from an EMBL/GenBank/DDBJ whole genome shotgun (WGS) entry which is preliminary data.</text>
</comment>
<evidence type="ECO:0000259" key="1">
    <source>
        <dbReference type="Pfam" id="PF14657"/>
    </source>
</evidence>
<keyword evidence="3" id="KW-1185">Reference proteome</keyword>
<evidence type="ECO:0000313" key="2">
    <source>
        <dbReference type="EMBL" id="MDT7840156.1"/>
    </source>
</evidence>
<dbReference type="Pfam" id="PF14657">
    <property type="entry name" value="Arm-DNA-bind_4"/>
    <property type="match status" value="1"/>
</dbReference>
<dbReference type="Proteomes" id="UP001257948">
    <property type="component" value="Unassembled WGS sequence"/>
</dbReference>
<accession>A0ABU3LLN5</accession>
<dbReference type="GO" id="GO:0003677">
    <property type="term" value="F:DNA binding"/>
    <property type="evidence" value="ECO:0007669"/>
    <property type="project" value="UniProtKB-KW"/>
</dbReference>
<dbReference type="InterPro" id="IPR028259">
    <property type="entry name" value="AP2-like_int_N"/>
</dbReference>
<name>A0ABU3LLN5_9ACTN</name>